<evidence type="ECO:0000313" key="1">
    <source>
        <dbReference type="EMBL" id="KAG0719812.1"/>
    </source>
</evidence>
<dbReference type="GO" id="GO:0008305">
    <property type="term" value="C:integrin complex"/>
    <property type="evidence" value="ECO:0007669"/>
    <property type="project" value="TreeGrafter"/>
</dbReference>
<accession>A0A8J4Y371</accession>
<dbReference type="GO" id="GO:0007229">
    <property type="term" value="P:integrin-mediated signaling pathway"/>
    <property type="evidence" value="ECO:0007669"/>
    <property type="project" value="UniProtKB-KW"/>
</dbReference>
<sequence>MVGAPRANSSYYHANQITEPGAMFKCDLRGATCMEFIVDGSGNTESHNIQSEYSYQDLKNYGWLGASLDSQPRLRDDRQVTGVCAPSWKNQLYYSPQQQHNQQYMNGVCYLFDDSDTYKTVKKLLPLVSYGKQTKLVNNKRFYHYGLGQAGMSIHFPENQTSFIVGSPGVFNWHGET</sequence>
<dbReference type="EMBL" id="JACEEZ010013885">
    <property type="protein sequence ID" value="KAG0719812.1"/>
    <property type="molecule type" value="Genomic_DNA"/>
</dbReference>
<gene>
    <name evidence="1" type="primary">scb</name>
    <name evidence="1" type="ORF">GWK47_049712</name>
</gene>
<dbReference type="OrthoDB" id="6362691at2759"/>
<dbReference type="GO" id="GO:0033627">
    <property type="term" value="P:cell adhesion mediated by integrin"/>
    <property type="evidence" value="ECO:0007669"/>
    <property type="project" value="TreeGrafter"/>
</dbReference>
<reference evidence="1" key="1">
    <citation type="submission" date="2020-07" db="EMBL/GenBank/DDBJ databases">
        <title>The High-quality genome of the commercially important snow crab, Chionoecetes opilio.</title>
        <authorList>
            <person name="Jeong J.-H."/>
            <person name="Ryu S."/>
        </authorList>
    </citation>
    <scope>NUCLEOTIDE SEQUENCE</scope>
    <source>
        <strain evidence="1">MADBK_172401_WGS</strain>
        <tissue evidence="1">Digestive gland</tissue>
    </source>
</reference>
<dbReference type="InterPro" id="IPR028994">
    <property type="entry name" value="Integrin_alpha_N"/>
</dbReference>
<dbReference type="SUPFAM" id="SSF69318">
    <property type="entry name" value="Integrin alpha N-terminal domain"/>
    <property type="match status" value="1"/>
</dbReference>
<name>A0A8J4Y371_CHIOP</name>
<dbReference type="Proteomes" id="UP000770661">
    <property type="component" value="Unassembled WGS sequence"/>
</dbReference>
<keyword evidence="1" id="KW-0401">Integrin</keyword>
<dbReference type="AlphaFoldDB" id="A0A8J4Y371"/>
<proteinExistence type="predicted"/>
<dbReference type="Gene3D" id="2.130.10.130">
    <property type="entry name" value="Integrin alpha, N-terminal"/>
    <property type="match status" value="1"/>
</dbReference>
<evidence type="ECO:0000313" key="2">
    <source>
        <dbReference type="Proteomes" id="UP000770661"/>
    </source>
</evidence>
<protein>
    <submittedName>
        <fullName evidence="1">Integrin alpha-PS3</fullName>
    </submittedName>
</protein>
<dbReference type="GO" id="GO:0098609">
    <property type="term" value="P:cell-cell adhesion"/>
    <property type="evidence" value="ECO:0007669"/>
    <property type="project" value="TreeGrafter"/>
</dbReference>
<dbReference type="GO" id="GO:0007160">
    <property type="term" value="P:cell-matrix adhesion"/>
    <property type="evidence" value="ECO:0007669"/>
    <property type="project" value="TreeGrafter"/>
</dbReference>
<dbReference type="GO" id="GO:0009897">
    <property type="term" value="C:external side of plasma membrane"/>
    <property type="evidence" value="ECO:0007669"/>
    <property type="project" value="TreeGrafter"/>
</dbReference>
<organism evidence="1 2">
    <name type="scientific">Chionoecetes opilio</name>
    <name type="common">Atlantic snow crab</name>
    <name type="synonym">Cancer opilio</name>
    <dbReference type="NCBI Taxonomy" id="41210"/>
    <lineage>
        <taxon>Eukaryota</taxon>
        <taxon>Metazoa</taxon>
        <taxon>Ecdysozoa</taxon>
        <taxon>Arthropoda</taxon>
        <taxon>Crustacea</taxon>
        <taxon>Multicrustacea</taxon>
        <taxon>Malacostraca</taxon>
        <taxon>Eumalacostraca</taxon>
        <taxon>Eucarida</taxon>
        <taxon>Decapoda</taxon>
        <taxon>Pleocyemata</taxon>
        <taxon>Brachyura</taxon>
        <taxon>Eubrachyura</taxon>
        <taxon>Majoidea</taxon>
        <taxon>Majidae</taxon>
        <taxon>Chionoecetes</taxon>
    </lineage>
</organism>
<dbReference type="GO" id="GO:0005178">
    <property type="term" value="F:integrin binding"/>
    <property type="evidence" value="ECO:0007669"/>
    <property type="project" value="TreeGrafter"/>
</dbReference>
<keyword evidence="2" id="KW-1185">Reference proteome</keyword>
<comment type="caution">
    <text evidence="1">The sequence shown here is derived from an EMBL/GenBank/DDBJ whole genome shotgun (WGS) entry which is preliminary data.</text>
</comment>
<dbReference type="PANTHER" id="PTHR23220">
    <property type="entry name" value="INTEGRIN ALPHA"/>
    <property type="match status" value="1"/>
</dbReference>
<dbReference type="PANTHER" id="PTHR23220:SF83">
    <property type="entry name" value="INTEGRIN ALPHA-PS3-RELATED"/>
    <property type="match status" value="1"/>
</dbReference>